<dbReference type="GO" id="GO:0005634">
    <property type="term" value="C:nucleus"/>
    <property type="evidence" value="ECO:0007669"/>
    <property type="project" value="TreeGrafter"/>
</dbReference>
<keyword evidence="5" id="KW-0645">Protease</keyword>
<evidence type="ECO:0000256" key="3">
    <source>
        <dbReference type="ARBA" id="ARBA00012759"/>
    </source>
</evidence>
<evidence type="ECO:0000256" key="8">
    <source>
        <dbReference type="ARBA" id="ARBA00022807"/>
    </source>
</evidence>
<evidence type="ECO:0000313" key="12">
    <source>
        <dbReference type="Proteomes" id="UP000314982"/>
    </source>
</evidence>
<protein>
    <recommendedName>
        <fullName evidence="3">ubiquitinyl hydrolase 1</fullName>
        <ecNumber evidence="3">3.4.19.12</ecNumber>
    </recommendedName>
</protein>
<dbReference type="GeneTree" id="ENSGT00940000155375"/>
<dbReference type="GO" id="GO:0016579">
    <property type="term" value="P:protein deubiquitination"/>
    <property type="evidence" value="ECO:0007669"/>
    <property type="project" value="InterPro"/>
</dbReference>
<dbReference type="PROSITE" id="PS00972">
    <property type="entry name" value="USP_1"/>
    <property type="match status" value="1"/>
</dbReference>
<evidence type="ECO:0000256" key="6">
    <source>
        <dbReference type="ARBA" id="ARBA00022786"/>
    </source>
</evidence>
<dbReference type="EC" id="3.4.19.12" evidence="3"/>
<organism evidence="11 12">
    <name type="scientific">Hucho hucho</name>
    <name type="common">huchen</name>
    <dbReference type="NCBI Taxonomy" id="62062"/>
    <lineage>
        <taxon>Eukaryota</taxon>
        <taxon>Metazoa</taxon>
        <taxon>Chordata</taxon>
        <taxon>Craniata</taxon>
        <taxon>Vertebrata</taxon>
        <taxon>Euteleostomi</taxon>
        <taxon>Actinopterygii</taxon>
        <taxon>Neopterygii</taxon>
        <taxon>Teleostei</taxon>
        <taxon>Protacanthopterygii</taxon>
        <taxon>Salmoniformes</taxon>
        <taxon>Salmonidae</taxon>
        <taxon>Salmoninae</taxon>
        <taxon>Hucho</taxon>
    </lineage>
</organism>
<evidence type="ECO:0000313" key="11">
    <source>
        <dbReference type="Ensembl" id="ENSHHUP00000059069.1"/>
    </source>
</evidence>
<dbReference type="InterPro" id="IPR016024">
    <property type="entry name" value="ARM-type_fold"/>
</dbReference>
<dbReference type="SUPFAM" id="SSF54001">
    <property type="entry name" value="Cysteine proteinases"/>
    <property type="match status" value="1"/>
</dbReference>
<dbReference type="Pfam" id="PF12030">
    <property type="entry name" value="DUF3517"/>
    <property type="match status" value="1"/>
</dbReference>
<dbReference type="Ensembl" id="ENSHHUT00000061085.1">
    <property type="protein sequence ID" value="ENSHHUP00000059069.1"/>
    <property type="gene ID" value="ENSHHUG00000035098.1"/>
</dbReference>
<dbReference type="GO" id="GO:0005829">
    <property type="term" value="C:cytosol"/>
    <property type="evidence" value="ECO:0007669"/>
    <property type="project" value="TreeGrafter"/>
</dbReference>
<dbReference type="GO" id="GO:0006508">
    <property type="term" value="P:proteolysis"/>
    <property type="evidence" value="ECO:0007669"/>
    <property type="project" value="UniProtKB-KW"/>
</dbReference>
<dbReference type="PANTHER" id="PTHR24006:SF925">
    <property type="entry name" value="UBIQUITINYL HYDROLASE 1"/>
    <property type="match status" value="1"/>
</dbReference>
<evidence type="ECO:0000256" key="2">
    <source>
        <dbReference type="ARBA" id="ARBA00009085"/>
    </source>
</evidence>
<dbReference type="SUPFAM" id="SSF48371">
    <property type="entry name" value="ARM repeat"/>
    <property type="match status" value="1"/>
</dbReference>
<comment type="similarity">
    <text evidence="2">Belongs to the peptidase C19 family.</text>
</comment>
<evidence type="ECO:0000256" key="7">
    <source>
        <dbReference type="ARBA" id="ARBA00022801"/>
    </source>
</evidence>
<dbReference type="InterPro" id="IPR056850">
    <property type="entry name" value="ARM_UBP34_24_USP9X_Y"/>
</dbReference>
<dbReference type="InterPro" id="IPR028889">
    <property type="entry name" value="USP"/>
</dbReference>
<evidence type="ECO:0000256" key="5">
    <source>
        <dbReference type="ARBA" id="ARBA00022670"/>
    </source>
</evidence>
<feature type="compositionally biased region" description="Polar residues" evidence="9">
    <location>
        <begin position="2486"/>
        <end position="2496"/>
    </location>
</feature>
<evidence type="ECO:0000256" key="1">
    <source>
        <dbReference type="ARBA" id="ARBA00000707"/>
    </source>
</evidence>
<keyword evidence="6" id="KW-0833">Ubl conjugation pathway</keyword>
<dbReference type="PROSITE" id="PS50235">
    <property type="entry name" value="USP_3"/>
    <property type="match status" value="1"/>
</dbReference>
<dbReference type="Pfam" id="PF25010">
    <property type="entry name" value="ARM_UBP24_USP9X-Y"/>
    <property type="match status" value="1"/>
</dbReference>
<keyword evidence="7" id="KW-0378">Hydrolase</keyword>
<proteinExistence type="inferred from homology"/>
<name>A0A4W5PE03_9TELE</name>
<accession>A0A4W5PE03</accession>
<feature type="domain" description="USP" evidence="10">
    <location>
        <begin position="1534"/>
        <end position="1938"/>
    </location>
</feature>
<feature type="region of interest" description="Disordered" evidence="9">
    <location>
        <begin position="1"/>
        <end position="63"/>
    </location>
</feature>
<dbReference type="InterPro" id="IPR018200">
    <property type="entry name" value="USP_CS"/>
</dbReference>
<dbReference type="InterPro" id="IPR038765">
    <property type="entry name" value="Papain-like_cys_pep_sf"/>
</dbReference>
<reference evidence="12" key="1">
    <citation type="submission" date="2018-06" db="EMBL/GenBank/DDBJ databases">
        <title>Genome assembly of Danube salmon.</title>
        <authorList>
            <person name="Macqueen D.J."/>
            <person name="Gundappa M.K."/>
        </authorList>
    </citation>
    <scope>NUCLEOTIDE SEQUENCE [LARGE SCALE GENOMIC DNA]</scope>
</reference>
<evidence type="ECO:0000256" key="4">
    <source>
        <dbReference type="ARBA" id="ARBA00022553"/>
    </source>
</evidence>
<evidence type="ECO:0000259" key="10">
    <source>
        <dbReference type="PROSITE" id="PS50235"/>
    </source>
</evidence>
<dbReference type="InterPro" id="IPR021905">
    <property type="entry name" value="DUF3517"/>
</dbReference>
<dbReference type="Proteomes" id="UP000314982">
    <property type="component" value="Unassembled WGS sequence"/>
</dbReference>
<feature type="region of interest" description="Disordered" evidence="9">
    <location>
        <begin position="977"/>
        <end position="1005"/>
    </location>
</feature>
<keyword evidence="12" id="KW-1185">Reference proteome</keyword>
<comment type="catalytic activity">
    <reaction evidence="1">
        <text>Thiol-dependent hydrolysis of ester, thioester, amide, peptide and isopeptide bonds formed by the C-terminal Gly of ubiquitin (a 76-residue protein attached to proteins as an intracellular targeting signal).</text>
        <dbReference type="EC" id="3.4.19.12"/>
    </reaction>
</comment>
<reference evidence="11" key="3">
    <citation type="submission" date="2025-09" db="UniProtKB">
        <authorList>
            <consortium name="Ensembl"/>
        </authorList>
    </citation>
    <scope>IDENTIFICATION</scope>
</reference>
<reference evidence="11" key="2">
    <citation type="submission" date="2025-08" db="UniProtKB">
        <authorList>
            <consortium name="Ensembl"/>
        </authorList>
    </citation>
    <scope>IDENTIFICATION</scope>
</reference>
<dbReference type="InterPro" id="IPR050164">
    <property type="entry name" value="Peptidase_C19"/>
</dbReference>
<feature type="region of interest" description="Disordered" evidence="9">
    <location>
        <begin position="1569"/>
        <end position="1591"/>
    </location>
</feature>
<evidence type="ECO:0000256" key="9">
    <source>
        <dbReference type="SAM" id="MobiDB-lite"/>
    </source>
</evidence>
<keyword evidence="4" id="KW-0597">Phosphoprotein</keyword>
<sequence length="2546" mass="288258">MTVTTRGSPVGGNDSQGQAPADSQSQPPPTQAQMVSPNPSSTEPSPVSPPAAEEEQGQGDSAPALEEEEPAFPHTDLAKLDDMINRPRWVVPVLPKGELEVLLEAAIDLCKKGLDVKCEACQRFFRDGLTISFTKILTDEAVSGWKFEIHRCIITNTHRLVELCVTKLPQDWFPLLELLATATNPHCKFHIYNGTRPSETIPAGATLADDELFARPPDPRSPKGWLVDLINKFGTLNGFQTLHDRFMSGQALNVQIIAALIKPFGQCYEFLTLHTVKKYFLPVIEMVPQFLENLTDEELKKEAKNEAKNDALSMIIKSLKNLASRVPGQEETVKNLEIFRLKMILRLLQISSFNGKMNALNEVNKVISSVSYYTHRHGNPEEEEWLTAERMAEWIQQNHILSIVLRDSLHQPQYVEKLEKILRFVIKEKALTMQDLDNIWAAQAGKHEAIVKNVHDLLAKLAWDFSPEQLDHLFDCFKESWTNASKKQREKLLELIRRLAEDDKDGVMAHKVLNLLWNLAHSDDVPVDIMDQALSAHIKILDYSCSQDRDTQKIQWIDRFIEELRTNDKWVIPALKQIREICSLFGEAPQNLSQTQRSPHVFYRHDLINQLQHNHALVTLVAENLSAYMETMRPFSKAEHADFDPQTVRVGSRYSHVQEVQERLNFLRFLLKDGQLWLCAPQAKQIWRCLAESAVFLCDREACFKWYSKLMGDEPDLDPDINKDFFENNVLQLDPSLLTENGMKCFERFFKAVNCREGKLVAKRRAYMMDDLELIGLDYLWRVVIQGTDDIASRAIDLLKEIYTNLGPKLQVNQVEIHEDFIQLCFDRLKASYDTLCVLDGDKDSINCARQEAIRMVRVLTVLKEYINECDSDYHEERSILPMSRAFRGKHITLIVRFPNQGRQVDDLDIWSHTNDTIGSVRRGILTRIKANATHTKIELFIGGEVVDPADDRKLIGQLNLKDKALITAKLTQVSATVPSSPDSSSDSSTGSPSNHGNHFSEGPNPEVEGCLPGVIMSLHLRYISFLWQVADLGCTLNMPLLRDGARLLMKLMPPDNGTLGENSLSPTLDSRFFGPSPSQVLYLTEVVYALLMPASGTLGEDASDFQYNFLKSGGLPLVLSMLTRNNFLPSADMETRRGAYLNALKIGKLLLTAVGFGHVKAVAEACQPVVEGTSPASPINQATHDQALVLQSALQNIPNPASECMLRNVAIRLAQQISDEYIPDLCVIRAVQKIVWASGCGTVQLVFSSNEEISQIYEKVKDEMVCCEALEVMTLCFALLPTALDTLSKEKAWQTFIIDLLLHCHSKSVRQMAQEQFFLMATRCCMGHRPLLFFITLLFTVLGSTAKERAKHSGDYFTLLRHLLNYAYNSNINLPNAEALLNNEIDWLKKIRDEVKRTGETGVEETILEGHLGVTKELLAFQTPEKKYYIGCEKGGANLIKELIDDFIFPASNVYLQYVKSGEFPTEQAIPVCSSPASINAGFELLVALPVGCVRNLKQIVDTLTDMYYLGCEALTEWEYLPPVGPRPTKGFVGLKNAGATCYMNSVIQQLYMIPPIRNGVLAVEGTGTDVDDELSGDEKQENETNADGTARDEVFAYQHQFDDKPSLSKSEDRKEYNIGVLRHLQVIFGHLASSRLQYYVPRGFWKQFRLWGEPVNLREQHDALEFFNSLVDSLDEALKAMGHPSMLSKVLGGSFADQKICRDCPHRYECEESFTTLNVDIRNHQNLLDSMEQYVKGDLLEGANAYHCEKCNKKVDTVKRLLIKKLPPVLAIQLKRFDYDWERECAIKFNDYFEFPRELDMEPYTVAGVAKLEGDDGNPESQMIMQNEPSEPDPPGCSSKYRLVGVLVHSGQASGGHYYSYISQRDGSADSGQKERWYKFDDGDVTECKMDDDEEMKSQCFGGEYMGEVFDHMMKKMSYRRQKRWWNAYILFYERMDAAGGGAAVEADGELARCISELTVTMPGAIECSVRKQNVQFMHSRMQYSLEYFQFVKKLLTCNSVYLNPPPGQDHLLPEAEEIAMISIQLAARFLFSTGFHTKKIVRGPAGDWYDALCILLRHSKNVRCWFAHNVLFAYPTRFSEYLLECPSAEVRGAFAKLIVFIAHFSLADGPCPAPAGSPEGSTQICDNLSLSDHLLRAVLNLLRREVSEHGRHLQQYFNLFVMYANLGLAEKTQLLKLSVPATFMLVALDEGPGPPIKYQYAELTKLYAVVSQLLRCCDVSTRMQSSINGNPALTNPYGDTNLTTPIMPLQQLVSEILFVRTSYVKKIIEDCSNSEETVKLLRFSCWENPQFSSTVLSELLWQVAYSYTYELRPYLDLLLQILLIEDSWQTHRIHNVLKGIPDDRDGLFDTIQRSKNHYQKRAYQCIKCMVALFSNCTVAYQILQSNGDLKRKWTWAVEWLGDELERRPYTGNPQYTYNNWSPPVQSNETSNGYFLERSHSARLTLAKACELCPEEEPDDQEATEDHDSSPPEDTALYPHNPAPATQFQQNNHPHAQPYTGPAAQHMNTPQRPPQRAQESWESTTEEAGALSSLQEEQRLLCHF</sequence>
<dbReference type="PANTHER" id="PTHR24006">
    <property type="entry name" value="UBIQUITIN CARBOXYL-TERMINAL HYDROLASE"/>
    <property type="match status" value="1"/>
</dbReference>
<dbReference type="InterPro" id="IPR001394">
    <property type="entry name" value="Peptidase_C19_UCH"/>
</dbReference>
<dbReference type="GO" id="GO:0004843">
    <property type="term" value="F:cysteine-type deubiquitinase activity"/>
    <property type="evidence" value="ECO:0007669"/>
    <property type="project" value="UniProtKB-EC"/>
</dbReference>
<keyword evidence="8" id="KW-0788">Thiol protease</keyword>
<feature type="compositionally biased region" description="Low complexity" evidence="9">
    <location>
        <begin position="977"/>
        <end position="994"/>
    </location>
</feature>
<dbReference type="Pfam" id="PF22900">
    <property type="entry name" value="UCH_UBL1"/>
    <property type="match status" value="1"/>
</dbReference>
<dbReference type="Pfam" id="PF00443">
    <property type="entry name" value="UCH"/>
    <property type="match status" value="1"/>
</dbReference>
<dbReference type="PROSITE" id="PS00973">
    <property type="entry name" value="USP_2"/>
    <property type="match status" value="1"/>
</dbReference>
<feature type="compositionally biased region" description="Low complexity" evidence="9">
    <location>
        <begin position="15"/>
        <end position="45"/>
    </location>
</feature>
<dbReference type="InterPro" id="IPR055176">
    <property type="entry name" value="UBP24/USP9X/USP9Y_UBL"/>
</dbReference>
<dbReference type="CDD" id="cd02659">
    <property type="entry name" value="peptidase_C19C"/>
    <property type="match status" value="1"/>
</dbReference>
<dbReference type="GO" id="GO:0016477">
    <property type="term" value="P:cell migration"/>
    <property type="evidence" value="ECO:0007669"/>
    <property type="project" value="TreeGrafter"/>
</dbReference>
<dbReference type="STRING" id="62062.ENSHHUP00000059069"/>
<feature type="region of interest" description="Disordered" evidence="9">
    <location>
        <begin position="2457"/>
        <end position="2539"/>
    </location>
</feature>
<dbReference type="Gene3D" id="3.90.70.10">
    <property type="entry name" value="Cysteine proteinases"/>
    <property type="match status" value="1"/>
</dbReference>